<accession>A0A7M2SWT1</accession>
<dbReference type="RefSeq" id="WP_194048548.1">
    <property type="nucleotide sequence ID" value="NZ_CP063373.1"/>
</dbReference>
<name>A0A7M2SWT1_9ACTN</name>
<gene>
    <name evidence="1" type="ORF">IM697_17080</name>
</gene>
<proteinExistence type="predicted"/>
<sequence>MDQPMAAVESDLVDLTGVSIEMLRSLDDSVVAPSLPSILLKIDNPQASAGGDFNPSYDD</sequence>
<evidence type="ECO:0008006" key="3">
    <source>
        <dbReference type="Google" id="ProtNLM"/>
    </source>
</evidence>
<organism evidence="1 2">
    <name type="scientific">Streptomyces ferrugineus</name>
    <dbReference type="NCBI Taxonomy" id="1413221"/>
    <lineage>
        <taxon>Bacteria</taxon>
        <taxon>Bacillati</taxon>
        <taxon>Actinomycetota</taxon>
        <taxon>Actinomycetes</taxon>
        <taxon>Kitasatosporales</taxon>
        <taxon>Streptomycetaceae</taxon>
        <taxon>Streptomyces</taxon>
    </lineage>
</organism>
<evidence type="ECO:0000313" key="2">
    <source>
        <dbReference type="Proteomes" id="UP000594205"/>
    </source>
</evidence>
<dbReference type="EMBL" id="CP063373">
    <property type="protein sequence ID" value="QOV39958.1"/>
    <property type="molecule type" value="Genomic_DNA"/>
</dbReference>
<evidence type="ECO:0000313" key="1">
    <source>
        <dbReference type="EMBL" id="QOV39958.1"/>
    </source>
</evidence>
<dbReference type="Proteomes" id="UP000594205">
    <property type="component" value="Chromosome"/>
</dbReference>
<reference evidence="1 2" key="1">
    <citation type="submission" date="2020-10" db="EMBL/GenBank/DDBJ databases">
        <title>Streptomyces ferrugineus complate genome analysis.</title>
        <authorList>
            <person name="Anwar N."/>
        </authorList>
    </citation>
    <scope>NUCLEOTIDE SEQUENCE [LARGE SCALE GENOMIC DNA]</scope>
    <source>
        <strain evidence="1 2">CCTCC AA2014009</strain>
    </source>
</reference>
<keyword evidence="2" id="KW-1185">Reference proteome</keyword>
<dbReference type="KEGG" id="sfeu:IM697_17080"/>
<protein>
    <recommendedName>
        <fullName evidence="3">FXSXX-COOH protein</fullName>
    </recommendedName>
</protein>
<dbReference type="AlphaFoldDB" id="A0A7M2SWT1"/>